<reference evidence="2" key="1">
    <citation type="journal article" date="2021" name="PeerJ">
        <title>Extensive microbial diversity within the chicken gut microbiome revealed by metagenomics and culture.</title>
        <authorList>
            <person name="Gilroy R."/>
            <person name="Ravi A."/>
            <person name="Getino M."/>
            <person name="Pursley I."/>
            <person name="Horton D.L."/>
            <person name="Alikhan N.F."/>
            <person name="Baker D."/>
            <person name="Gharbi K."/>
            <person name="Hall N."/>
            <person name="Watson M."/>
            <person name="Adriaenssens E.M."/>
            <person name="Foster-Nyarko E."/>
            <person name="Jarju S."/>
            <person name="Secka A."/>
            <person name="Antonio M."/>
            <person name="Oren A."/>
            <person name="Chaudhuri R.R."/>
            <person name="La Ragione R."/>
            <person name="Hildebrand F."/>
            <person name="Pallen M.J."/>
        </authorList>
    </citation>
    <scope>NUCLEOTIDE SEQUENCE</scope>
    <source>
        <strain evidence="2">2239</strain>
    </source>
</reference>
<gene>
    <name evidence="2" type="ORF">H9865_03325</name>
</gene>
<sequence length="147" mass="16509">MSVPEALQKEPEAIHGLLSWGPRKNLRSKILWGSEEQQNERAMFFGKKNVASDMTLAKSRGRGAATKGVCRRLYKKSWKRYTVCFLGAPAKICEAKFCGEARSSRMSARCFLQKKRRKRYDACKMPGPPGKPAKQGFPGKRRNDGAA</sequence>
<accession>A0A9D1V2Z7</accession>
<proteinExistence type="predicted"/>
<comment type="caution">
    <text evidence="2">The sequence shown here is derived from an EMBL/GenBank/DDBJ whole genome shotgun (WGS) entry which is preliminary data.</text>
</comment>
<name>A0A9D1V2Z7_9FIRM</name>
<dbReference type="EMBL" id="DXFW01000008">
    <property type="protein sequence ID" value="HIX05131.1"/>
    <property type="molecule type" value="Genomic_DNA"/>
</dbReference>
<dbReference type="Proteomes" id="UP000824193">
    <property type="component" value="Unassembled WGS sequence"/>
</dbReference>
<reference evidence="2" key="2">
    <citation type="submission" date="2021-04" db="EMBL/GenBank/DDBJ databases">
        <authorList>
            <person name="Gilroy R."/>
        </authorList>
    </citation>
    <scope>NUCLEOTIDE SEQUENCE</scope>
    <source>
        <strain evidence="2">2239</strain>
    </source>
</reference>
<evidence type="ECO:0000313" key="2">
    <source>
        <dbReference type="EMBL" id="HIX05131.1"/>
    </source>
</evidence>
<feature type="region of interest" description="Disordered" evidence="1">
    <location>
        <begin position="117"/>
        <end position="147"/>
    </location>
</feature>
<evidence type="ECO:0000313" key="3">
    <source>
        <dbReference type="Proteomes" id="UP000824193"/>
    </source>
</evidence>
<organism evidence="2 3">
    <name type="scientific">Candidatus Allofournierella pullicola</name>
    <dbReference type="NCBI Taxonomy" id="2838596"/>
    <lineage>
        <taxon>Bacteria</taxon>
        <taxon>Bacillati</taxon>
        <taxon>Bacillota</taxon>
        <taxon>Clostridia</taxon>
        <taxon>Eubacteriales</taxon>
        <taxon>Oscillospiraceae</taxon>
        <taxon>Allofournierella</taxon>
    </lineage>
</organism>
<dbReference type="AlphaFoldDB" id="A0A9D1V2Z7"/>
<evidence type="ECO:0000256" key="1">
    <source>
        <dbReference type="SAM" id="MobiDB-lite"/>
    </source>
</evidence>
<protein>
    <submittedName>
        <fullName evidence="2">Uncharacterized protein</fullName>
    </submittedName>
</protein>